<dbReference type="InterPro" id="IPR020568">
    <property type="entry name" value="Ribosomal_Su5_D2-typ_SF"/>
</dbReference>
<sequence>MTTAEWHEAWAPDVGARRARELFARAFGDGGAPAGVWSAPGRVNLIGEHTDYNAGLCLPTALPHRTYVALRPRPDGAVRLASAQADGVWEADLDDVHPGADGVSGWGAYLAGVAWALREAGHDVGGFDAAVDSCVPFGASLSSSAALESAVAVALDDVHGLGLGTSDAGRTRLVAACVRAENDVAGAATGGLDQSASLLCRAGEALLLDFRPGLPPEEHAVPLPWDLAAAGLTLLGVDTRAPHRLVDGQYAARRESCERAAALLGLASLREVDPGALDGALGALTAHDTDGVLRRRVRHVVTETARTAEVAGLVRAGAYAQVGPLMTASHASLRDDFDVTVPELDLAVDASLAAGALGARMTGGGFGGSTLALVRDDDVDAVVAGVRAAFADAGPAAPVFLLAPPSAPAGRTA</sequence>
<feature type="domain" description="GHMP kinase C-terminal" evidence="9">
    <location>
        <begin position="314"/>
        <end position="391"/>
    </location>
</feature>
<comment type="caution">
    <text evidence="11">The sequence shown here is derived from an EMBL/GenBank/DDBJ whole genome shotgun (WGS) entry which is preliminary data.</text>
</comment>
<dbReference type="SUPFAM" id="SSF55060">
    <property type="entry name" value="GHMP Kinase, C-terminal domain"/>
    <property type="match status" value="1"/>
</dbReference>
<reference evidence="11 12" key="1">
    <citation type="submission" date="2022-02" db="EMBL/GenBank/DDBJ databases">
        <title>The car tank lid bacteriome: a reservoir of bacteria with potential in bioremediation of fuel.</title>
        <authorList>
            <person name="Vidal-Verdu A."/>
            <person name="Gomez-Martinez D."/>
            <person name="Latorre-Perez A."/>
            <person name="Pereto J."/>
            <person name="Porcar M."/>
        </authorList>
    </citation>
    <scope>NUCLEOTIDE SEQUENCE [LARGE SCALE GENOMIC DNA]</scope>
    <source>
        <strain evidence="11 12">4D.3</strain>
    </source>
</reference>
<dbReference type="Gene3D" id="3.30.70.890">
    <property type="entry name" value="GHMP kinase, C-terminal domain"/>
    <property type="match status" value="1"/>
</dbReference>
<feature type="domain" description="GHMP kinase N-terminal" evidence="8">
    <location>
        <begin position="109"/>
        <end position="199"/>
    </location>
</feature>
<dbReference type="Gene3D" id="3.30.230.10">
    <property type="match status" value="1"/>
</dbReference>
<dbReference type="PANTHER" id="PTHR10457">
    <property type="entry name" value="MEVALONATE KINASE/GALACTOKINASE"/>
    <property type="match status" value="1"/>
</dbReference>
<evidence type="ECO:0000256" key="1">
    <source>
        <dbReference type="ARBA" id="ARBA00006566"/>
    </source>
</evidence>
<dbReference type="RefSeq" id="WP_416343977.1">
    <property type="nucleotide sequence ID" value="NZ_JALQCY010000003.1"/>
</dbReference>
<dbReference type="InterPro" id="IPR014721">
    <property type="entry name" value="Ribsml_uS5_D2-typ_fold_subgr"/>
</dbReference>
<comment type="similarity">
    <text evidence="1">Belongs to the GHMP kinase family. GalK subfamily.</text>
</comment>
<dbReference type="EMBL" id="JALQCY010000003">
    <property type="protein sequence ID" value="MCK9794119.1"/>
    <property type="molecule type" value="Genomic_DNA"/>
</dbReference>
<keyword evidence="12" id="KW-1185">Reference proteome</keyword>
<evidence type="ECO:0000259" key="9">
    <source>
        <dbReference type="Pfam" id="PF08544"/>
    </source>
</evidence>
<dbReference type="NCBIfam" id="TIGR00131">
    <property type="entry name" value="gal_kin"/>
    <property type="match status" value="1"/>
</dbReference>
<dbReference type="InterPro" id="IPR019741">
    <property type="entry name" value="Galactokinase_CS"/>
</dbReference>
<proteinExistence type="inferred from homology"/>
<dbReference type="Pfam" id="PF00288">
    <property type="entry name" value="GHMP_kinases_N"/>
    <property type="match status" value="1"/>
</dbReference>
<evidence type="ECO:0000256" key="5">
    <source>
        <dbReference type="ARBA" id="ARBA00022840"/>
    </source>
</evidence>
<gene>
    <name evidence="11" type="primary">galK</name>
    <name evidence="11" type="ORF">M1843_10215</name>
</gene>
<accession>A0ABT0J3P2</accession>
<evidence type="ECO:0000259" key="10">
    <source>
        <dbReference type="Pfam" id="PF10509"/>
    </source>
</evidence>
<keyword evidence="6" id="KW-0299">Galactose metabolism</keyword>
<dbReference type="Pfam" id="PF08544">
    <property type="entry name" value="GHMP_kinases_C"/>
    <property type="match status" value="1"/>
</dbReference>
<dbReference type="GO" id="GO:0004335">
    <property type="term" value="F:galactokinase activity"/>
    <property type="evidence" value="ECO:0007669"/>
    <property type="project" value="UniProtKB-EC"/>
</dbReference>
<dbReference type="SUPFAM" id="SSF54211">
    <property type="entry name" value="Ribosomal protein S5 domain 2-like"/>
    <property type="match status" value="1"/>
</dbReference>
<evidence type="ECO:0000256" key="6">
    <source>
        <dbReference type="ARBA" id="ARBA00023144"/>
    </source>
</evidence>
<dbReference type="InterPro" id="IPR036554">
    <property type="entry name" value="GHMP_kinase_C_sf"/>
</dbReference>
<keyword evidence="4" id="KW-0418">Kinase</keyword>
<dbReference type="InterPro" id="IPR019539">
    <property type="entry name" value="GalKase_N"/>
</dbReference>
<evidence type="ECO:0000313" key="12">
    <source>
        <dbReference type="Proteomes" id="UP001651050"/>
    </source>
</evidence>
<dbReference type="InterPro" id="IPR000705">
    <property type="entry name" value="Galactokinase"/>
</dbReference>
<dbReference type="PRINTS" id="PR00473">
    <property type="entry name" value="GALCTOKINASE"/>
</dbReference>
<evidence type="ECO:0000256" key="2">
    <source>
        <dbReference type="ARBA" id="ARBA00022679"/>
    </source>
</evidence>
<dbReference type="InterPro" id="IPR013750">
    <property type="entry name" value="GHMP_kinase_C_dom"/>
</dbReference>
<dbReference type="PIRSF" id="PIRSF000530">
    <property type="entry name" value="Galactokinase"/>
    <property type="match status" value="1"/>
</dbReference>
<name>A0ABT0J3P2_9MICO</name>
<dbReference type="InterPro" id="IPR006206">
    <property type="entry name" value="Mevalonate/galactokinase"/>
</dbReference>
<keyword evidence="5" id="KW-0067">ATP-binding</keyword>
<dbReference type="EC" id="2.7.1.6" evidence="7"/>
<evidence type="ECO:0000313" key="11">
    <source>
        <dbReference type="EMBL" id="MCK9794119.1"/>
    </source>
</evidence>
<keyword evidence="3" id="KW-0547">Nucleotide-binding</keyword>
<evidence type="ECO:0000256" key="7">
    <source>
        <dbReference type="NCBIfam" id="TIGR00131"/>
    </source>
</evidence>
<dbReference type="Proteomes" id="UP001651050">
    <property type="component" value="Unassembled WGS sequence"/>
</dbReference>
<organism evidence="11 12">
    <name type="scientific">Isoptericola peretonis</name>
    <dbReference type="NCBI Taxonomy" id="2918523"/>
    <lineage>
        <taxon>Bacteria</taxon>
        <taxon>Bacillati</taxon>
        <taxon>Actinomycetota</taxon>
        <taxon>Actinomycetes</taxon>
        <taxon>Micrococcales</taxon>
        <taxon>Promicromonosporaceae</taxon>
        <taxon>Isoptericola</taxon>
    </lineage>
</organism>
<evidence type="ECO:0000259" key="8">
    <source>
        <dbReference type="Pfam" id="PF00288"/>
    </source>
</evidence>
<protein>
    <recommendedName>
        <fullName evidence="7">Galactokinase</fullName>
        <ecNumber evidence="7">2.7.1.6</ecNumber>
    </recommendedName>
</protein>
<dbReference type="PROSITE" id="PS00106">
    <property type="entry name" value="GALACTOKINASE"/>
    <property type="match status" value="1"/>
</dbReference>
<keyword evidence="2 11" id="KW-0808">Transferase</keyword>
<dbReference type="PRINTS" id="PR00959">
    <property type="entry name" value="MEVGALKINASE"/>
</dbReference>
<dbReference type="InterPro" id="IPR006204">
    <property type="entry name" value="GHMP_kinase_N_dom"/>
</dbReference>
<dbReference type="PANTHER" id="PTHR10457:SF7">
    <property type="entry name" value="GALACTOKINASE-RELATED"/>
    <property type="match status" value="1"/>
</dbReference>
<keyword evidence="6" id="KW-0119">Carbohydrate metabolism</keyword>
<evidence type="ECO:0000256" key="4">
    <source>
        <dbReference type="ARBA" id="ARBA00022777"/>
    </source>
</evidence>
<feature type="domain" description="Galactokinase N-terminal" evidence="10">
    <location>
        <begin position="21"/>
        <end position="72"/>
    </location>
</feature>
<evidence type="ECO:0000256" key="3">
    <source>
        <dbReference type="ARBA" id="ARBA00022741"/>
    </source>
</evidence>
<dbReference type="Pfam" id="PF10509">
    <property type="entry name" value="GalKase_gal_bdg"/>
    <property type="match status" value="1"/>
</dbReference>